<evidence type="ECO:0000256" key="5">
    <source>
        <dbReference type="ARBA" id="ARBA00012747"/>
    </source>
</evidence>
<evidence type="ECO:0000256" key="20">
    <source>
        <dbReference type="ARBA" id="ARBA00057317"/>
    </source>
</evidence>
<keyword evidence="11" id="KW-0547">Nucleotide-binding</keyword>
<keyword evidence="24" id="KW-1185">Reference proteome</keyword>
<dbReference type="Pfam" id="PF18076">
    <property type="entry name" value="FGAR-AT_N"/>
    <property type="match status" value="1"/>
</dbReference>
<evidence type="ECO:0000256" key="7">
    <source>
        <dbReference type="ARBA" id="ARBA00022553"/>
    </source>
</evidence>
<comment type="pathway">
    <text evidence="3">Purine metabolism; IMP biosynthesis via de novo pathway; 5-amino-1-(5-phospho-D-ribosyl)imidazole from N(2)-formyl-N(1)-(5-phospho-D-ribosyl)glycinamide: step 1/2.</text>
</comment>
<dbReference type="Gene3D" id="3.40.50.880">
    <property type="match status" value="1"/>
</dbReference>
<reference evidence="23" key="1">
    <citation type="submission" date="2023-10" db="EMBL/GenBank/DDBJ databases">
        <title>Genome assemblies of two species of porcelain crab, Petrolisthes cinctipes and Petrolisthes manimaculis (Anomura: Porcellanidae).</title>
        <authorList>
            <person name="Angst P."/>
        </authorList>
    </citation>
    <scope>NUCLEOTIDE SEQUENCE</scope>
    <source>
        <strain evidence="23">PB745_01</strain>
        <tissue evidence="23">Gill</tissue>
    </source>
</reference>
<dbReference type="GO" id="GO:0004642">
    <property type="term" value="F:phosphoribosylformylglycinamidine synthase activity"/>
    <property type="evidence" value="ECO:0007669"/>
    <property type="project" value="UniProtKB-EC"/>
</dbReference>
<dbReference type="Pfam" id="PF13507">
    <property type="entry name" value="GATase_5"/>
    <property type="match status" value="1"/>
</dbReference>
<dbReference type="InterPro" id="IPR010073">
    <property type="entry name" value="PurL_large"/>
</dbReference>
<dbReference type="CDD" id="cd01740">
    <property type="entry name" value="GATase1_FGAR_AT"/>
    <property type="match status" value="1"/>
</dbReference>
<dbReference type="FunFam" id="1.10.8.750:FF:000001">
    <property type="entry name" value="Putative phosphoribosylformylglycinamidine synthase"/>
    <property type="match status" value="1"/>
</dbReference>
<evidence type="ECO:0000256" key="9">
    <source>
        <dbReference type="ARBA" id="ARBA00022692"/>
    </source>
</evidence>
<dbReference type="EC" id="6.3.5.3" evidence="5"/>
<gene>
    <name evidence="23" type="ORF">Pcinc_029697</name>
</gene>
<comment type="function">
    <text evidence="20">Phosphoribosylformylglycinamidine synthase involved in the purines biosynthetic pathway. Catalyzes the ATP-dependent conversion of formylglycinamide ribonucleotide (FGAR) and glutamine to yield formylglycinamidine ribonucleotide (FGAM) and glutamate.</text>
</comment>
<dbReference type="Pfam" id="PF18072">
    <property type="entry name" value="FGAR-AT_linker"/>
    <property type="match status" value="1"/>
</dbReference>
<dbReference type="CDD" id="cd02203">
    <property type="entry name" value="PurL_repeat1"/>
    <property type="match status" value="1"/>
</dbReference>
<keyword evidence="15" id="KW-0315">Glutamine amidotransferase</keyword>
<dbReference type="InterPro" id="IPR029062">
    <property type="entry name" value="Class_I_gatase-like"/>
</dbReference>
<dbReference type="FunFam" id="3.30.1330.10:FF:000007">
    <property type="entry name" value="Phosphoribosylformylglycinamidine synthase, putative"/>
    <property type="match status" value="1"/>
</dbReference>
<evidence type="ECO:0000256" key="14">
    <source>
        <dbReference type="ARBA" id="ARBA00022842"/>
    </source>
</evidence>
<evidence type="ECO:0000313" key="23">
    <source>
        <dbReference type="EMBL" id="KAK3864634.1"/>
    </source>
</evidence>
<dbReference type="CDD" id="cd02204">
    <property type="entry name" value="PurL_repeat2"/>
    <property type="match status" value="1"/>
</dbReference>
<evidence type="ECO:0000256" key="11">
    <source>
        <dbReference type="ARBA" id="ARBA00022741"/>
    </source>
</evidence>
<evidence type="ECO:0000256" key="4">
    <source>
        <dbReference type="ARBA" id="ARBA00008608"/>
    </source>
</evidence>
<dbReference type="PROSITE" id="PS50262">
    <property type="entry name" value="G_PROTEIN_RECEP_F1_2"/>
    <property type="match status" value="1"/>
</dbReference>
<dbReference type="InterPro" id="IPR010918">
    <property type="entry name" value="PurM-like_C_dom"/>
</dbReference>
<dbReference type="SUPFAM" id="SSF52317">
    <property type="entry name" value="Class I glutamine amidotransferase-like"/>
    <property type="match status" value="1"/>
</dbReference>
<comment type="caution">
    <text evidence="23">The sequence shown here is derived from an EMBL/GenBank/DDBJ whole genome shotgun (WGS) entry which is preliminary data.</text>
</comment>
<dbReference type="PROSITE" id="PS51273">
    <property type="entry name" value="GATASE_TYPE_1"/>
    <property type="match status" value="1"/>
</dbReference>
<dbReference type="PANTHER" id="PTHR10099:SF1">
    <property type="entry name" value="PHOSPHORIBOSYLFORMYLGLYCINAMIDINE SYNTHASE"/>
    <property type="match status" value="1"/>
</dbReference>
<dbReference type="SUPFAM" id="SSF55326">
    <property type="entry name" value="PurM N-terminal domain-like"/>
    <property type="match status" value="2"/>
</dbReference>
<dbReference type="InterPro" id="IPR036604">
    <property type="entry name" value="PurS-like_sf"/>
</dbReference>
<dbReference type="InterPro" id="IPR036676">
    <property type="entry name" value="PurM-like_C_sf"/>
</dbReference>
<feature type="domain" description="G-protein coupled receptors family 1 profile" evidence="22">
    <location>
        <begin position="1"/>
        <end position="52"/>
    </location>
</feature>
<dbReference type="Gene3D" id="3.30.1330.10">
    <property type="entry name" value="PurM-like, N-terminal domain"/>
    <property type="match status" value="2"/>
</dbReference>
<dbReference type="SMART" id="SM01211">
    <property type="entry name" value="GATase_5"/>
    <property type="match status" value="1"/>
</dbReference>
<protein>
    <recommendedName>
        <fullName evidence="21">Phosphoribosylformylglycinamidine synthase</fullName>
        <ecNumber evidence="5">6.3.5.3</ecNumber>
    </recommendedName>
    <alternativeName>
        <fullName evidence="19">Formylglycinamide ribonucleotide amidotransferase</fullName>
    </alternativeName>
    <alternativeName>
        <fullName evidence="18">Formylglycinamide ribotide amidotransferase</fullName>
    </alternativeName>
</protein>
<dbReference type="GO" id="GO:0005737">
    <property type="term" value="C:cytoplasm"/>
    <property type="evidence" value="ECO:0007669"/>
    <property type="project" value="UniProtKB-SubCell"/>
</dbReference>
<evidence type="ECO:0000256" key="12">
    <source>
        <dbReference type="ARBA" id="ARBA00022755"/>
    </source>
</evidence>
<accession>A0AAE1F0B8</accession>
<evidence type="ECO:0000256" key="8">
    <source>
        <dbReference type="ARBA" id="ARBA00022598"/>
    </source>
</evidence>
<evidence type="ECO:0000256" key="18">
    <source>
        <dbReference type="ARBA" id="ARBA00029823"/>
    </source>
</evidence>
<evidence type="ECO:0000256" key="17">
    <source>
        <dbReference type="ARBA" id="ARBA00023136"/>
    </source>
</evidence>
<evidence type="ECO:0000256" key="15">
    <source>
        <dbReference type="ARBA" id="ARBA00022962"/>
    </source>
</evidence>
<proteinExistence type="inferred from homology"/>
<dbReference type="Pfam" id="PF22689">
    <property type="entry name" value="FGAR-AT_PurM_N-like"/>
    <property type="match status" value="1"/>
</dbReference>
<dbReference type="NCBIfam" id="TIGR01735">
    <property type="entry name" value="FGAM_synt"/>
    <property type="match status" value="1"/>
</dbReference>
<evidence type="ECO:0000256" key="21">
    <source>
        <dbReference type="ARBA" id="ARBA00071729"/>
    </source>
</evidence>
<dbReference type="SUPFAM" id="SSF56042">
    <property type="entry name" value="PurM C-terminal domain-like"/>
    <property type="match status" value="2"/>
</dbReference>
<keyword evidence="12" id="KW-0658">Purine biosynthesis</keyword>
<organism evidence="23 24">
    <name type="scientific">Petrolisthes cinctipes</name>
    <name type="common">Flat porcelain crab</name>
    <dbReference type="NCBI Taxonomy" id="88211"/>
    <lineage>
        <taxon>Eukaryota</taxon>
        <taxon>Metazoa</taxon>
        <taxon>Ecdysozoa</taxon>
        <taxon>Arthropoda</taxon>
        <taxon>Crustacea</taxon>
        <taxon>Multicrustacea</taxon>
        <taxon>Malacostraca</taxon>
        <taxon>Eumalacostraca</taxon>
        <taxon>Eucarida</taxon>
        <taxon>Decapoda</taxon>
        <taxon>Pleocyemata</taxon>
        <taxon>Anomura</taxon>
        <taxon>Galatheoidea</taxon>
        <taxon>Porcellanidae</taxon>
        <taxon>Petrolisthes</taxon>
    </lineage>
</organism>
<evidence type="ECO:0000256" key="6">
    <source>
        <dbReference type="ARBA" id="ARBA00022490"/>
    </source>
</evidence>
<evidence type="ECO:0000313" key="24">
    <source>
        <dbReference type="Proteomes" id="UP001286313"/>
    </source>
</evidence>
<dbReference type="Gene3D" id="3.90.650.10">
    <property type="entry name" value="PurM-like C-terminal domain"/>
    <property type="match status" value="2"/>
</dbReference>
<dbReference type="SUPFAM" id="SSF81321">
    <property type="entry name" value="Family A G protein-coupled receptor-like"/>
    <property type="match status" value="1"/>
</dbReference>
<evidence type="ECO:0000256" key="2">
    <source>
        <dbReference type="ARBA" id="ARBA00004496"/>
    </source>
</evidence>
<dbReference type="InterPro" id="IPR036921">
    <property type="entry name" value="PurM-like_N_sf"/>
</dbReference>
<dbReference type="PANTHER" id="PTHR10099">
    <property type="entry name" value="PHOSPHORIBOSYLFORMYLGLYCINAMIDINE SYNTHASE"/>
    <property type="match status" value="1"/>
</dbReference>
<evidence type="ECO:0000256" key="16">
    <source>
        <dbReference type="ARBA" id="ARBA00022989"/>
    </source>
</evidence>
<evidence type="ECO:0000256" key="10">
    <source>
        <dbReference type="ARBA" id="ARBA00022723"/>
    </source>
</evidence>
<dbReference type="GO" id="GO:0005524">
    <property type="term" value="F:ATP binding"/>
    <property type="evidence" value="ECO:0007669"/>
    <property type="project" value="UniProtKB-KW"/>
</dbReference>
<dbReference type="Pfam" id="PF02769">
    <property type="entry name" value="AIRS_C"/>
    <property type="match status" value="2"/>
</dbReference>
<dbReference type="NCBIfam" id="NF003672">
    <property type="entry name" value="PRK05297.1"/>
    <property type="match status" value="1"/>
</dbReference>
<keyword evidence="10" id="KW-0479">Metal-binding</keyword>
<sequence>MVLAGGYVLAWLPYAVVCMWASYGDSATIPVALRIGASLICKSATAYNPFIYYFMSEGFRADLKWLGRRAGLGGALPLSPSPAVASSSTYWVHSGASSTRSSVRRRERTRENSLQSYKDSYCTNYNQETPPTSLSILTSPDTFYLTSDNPISISTSKSVCLRMSTSSLHQHTAATDTGKPPHQGSIKKGVMDSSVQTSQCVPSADNNFMVRYDPRNRMTNTDCGIKPIHYTCRRSVSFILSVEESRQVEKGEDQINPTTKTHRSRSLYGFQDYRRPKLSQRDKLFRNTLFQEHTKTEQSLNSYSTEELMVLTRVYREGGGVGEETLVGRLQQVCSTLTSLRQETCFYILADEKVVLGGDVSCKLRGLVGDPWLPECGLYADSRLSLSNPDTQILIEIGPRLTFTTAWSTNAVSVCHAAGLTCVSRLERAHRYLLTLTSTPDRDTRAKLVAALHDPMTEQEYTTPLENFGQEVVPGKWQEVDLIQRGRKALQQVNTEMGLAFDDWDLDYYTDLFTNKIQRNPTTVELFDLAQSNSEHSRHWFFKGQYVVDGEKLPKSLLEMVQATNTSDTTNTNNVIAFSDNSSGIVGWKAPVLVASDPTAASEMKVETRRRHLIFTAETHNFPTGVAPFSGATTGTGGRIRDVQAAGRGGHVVAGTAGYCFGNLLIPGYEQPWEAKDAHYPANFAPPLEIAIQASNGASDYGNKFGEPVIAGFARSFGALVGGESEGERREWVKPIMFSGGMGTLDADMVTKCPPQKGEMVVKVGGPVYRIGVGGGAASSVQVQGDSDVSRDLGAVQRGDPEMEQKMNRVIRGCLEMTDNPIFALHDQGAGGNANVLKELLEGAGGVIYRDSFSLGDPSLSTLEVWGAEYQESNALLVPPRLLPALTSLANRERCPLDVVGCCTDDHKVRLVEGRLEEGWKEGTRLPVDLHLDWVLGKMPSKEFEWTKMRVEPKPLVLPETVEVGEALARVLRLPAVASKRYLTNKVDRSVTGLVAQQQCVGPLHTPLADVAVTAFSYFSTEGTATSIGEQPVKMLVNPAAGARLTVLEALANLVAAPITSIKDVKCSANWMWAAKLPGEGWSLYQACEAMCQVMQTLGVAVDGGKDSLSMAARVAGGGQGRNRAGVVKAPGSLVVSAYAPCPDITKVVTPDLKSPGRGKAGVLVWVRPVPDHARLAGSALAQVYGQVGRDVPDINDHHVEAFLAGFNVLQQFIKEGKVLSLHDVSDGGLATCLLEMSVAGWAGLDVNIPPTPAPSSTATDQVRPILAALFSEEVGWVVEVESEDGPRVVQEFIKAGVAGTCILGTTTTHAGPQSQVNIRVDGQAAINMTVVEVARMWEETSYQLERLQVQPECAQQEYTSLTTRAHTTYHVPFTYRDFVMGPEQGSVSVARVAVIREEGSNGDREMMAALVQAGFSVHDVTMTDLLTGTTSLEAFKGLIFPGGFSYADVLGSAVGWAGVVRGTGLGAALESWRQDPAHFSLGVCNGCQLMALLGWLDPPHHHEKNKPAVRLSSNLSGRFESRWSRVVVEESKAILLKDMAGAKLGIWVAHGEGRFSYRNKEVATTLEESSGVAMRYIDDNDQPTTSYPHNPNGSPGGVAGLTSECGRHLALMPHPERCVLTWQWPHLTPPLTSQPRITAPWAKLFQNAFDWCLQNS</sequence>
<dbReference type="SUPFAM" id="SSF109736">
    <property type="entry name" value="FGAM synthase PurL, linker domain"/>
    <property type="match status" value="1"/>
</dbReference>
<dbReference type="InterPro" id="IPR055181">
    <property type="entry name" value="FGAR-AT_PurM_N-like"/>
</dbReference>
<dbReference type="Gene3D" id="1.20.1070.10">
    <property type="entry name" value="Rhodopsin 7-helix transmembrane proteins"/>
    <property type="match status" value="1"/>
</dbReference>
<dbReference type="SUPFAM" id="SSF82697">
    <property type="entry name" value="PurS-like"/>
    <property type="match status" value="1"/>
</dbReference>
<dbReference type="FunFam" id="3.30.1330.10:FF:000010">
    <property type="entry name" value="Phosphoribosylformylglycinamidine synthase"/>
    <property type="match status" value="1"/>
</dbReference>
<dbReference type="Gene3D" id="1.10.8.750">
    <property type="entry name" value="Phosphoribosylformylglycinamidine synthase, linker domain"/>
    <property type="match status" value="1"/>
</dbReference>
<keyword evidence="17" id="KW-0472">Membrane</keyword>
<keyword evidence="8" id="KW-0436">Ligase</keyword>
<keyword evidence="16" id="KW-1133">Transmembrane helix</keyword>
<dbReference type="InterPro" id="IPR040707">
    <property type="entry name" value="FGAR-AT_N"/>
</dbReference>
<comment type="similarity">
    <text evidence="4">In the N-terminal section; belongs to the FGAMS family.</text>
</comment>
<evidence type="ECO:0000256" key="3">
    <source>
        <dbReference type="ARBA" id="ARBA00004920"/>
    </source>
</evidence>
<evidence type="ECO:0000259" key="22">
    <source>
        <dbReference type="PROSITE" id="PS50262"/>
    </source>
</evidence>
<keyword evidence="14" id="KW-0460">Magnesium</keyword>
<dbReference type="Proteomes" id="UP001286313">
    <property type="component" value="Unassembled WGS sequence"/>
</dbReference>
<keyword evidence="7" id="KW-0597">Phosphoprotein</keyword>
<evidence type="ECO:0000256" key="1">
    <source>
        <dbReference type="ARBA" id="ARBA00004370"/>
    </source>
</evidence>
<dbReference type="GO" id="GO:0016020">
    <property type="term" value="C:membrane"/>
    <property type="evidence" value="ECO:0007669"/>
    <property type="project" value="UniProtKB-SubCell"/>
</dbReference>
<keyword evidence="13" id="KW-0067">ATP-binding</keyword>
<dbReference type="InterPro" id="IPR017452">
    <property type="entry name" value="GPCR_Rhodpsn_7TM"/>
</dbReference>
<name>A0AAE1F0B8_PETCI</name>
<keyword evidence="6" id="KW-0963">Cytoplasm</keyword>
<dbReference type="GO" id="GO:0006189">
    <property type="term" value="P:'de novo' IMP biosynthetic process"/>
    <property type="evidence" value="ECO:0007669"/>
    <property type="project" value="InterPro"/>
</dbReference>
<dbReference type="InterPro" id="IPR041609">
    <property type="entry name" value="PurL_linker"/>
</dbReference>
<comment type="subcellular location">
    <subcellularLocation>
        <location evidence="2">Cytoplasm</location>
    </subcellularLocation>
    <subcellularLocation>
        <location evidence="1">Membrane</location>
    </subcellularLocation>
</comment>
<dbReference type="FunFam" id="3.90.650.10:FF:000024">
    <property type="entry name" value="Phosphoribosylformylglycinamidine synthase"/>
    <property type="match status" value="1"/>
</dbReference>
<dbReference type="HAMAP" id="MF_00419">
    <property type="entry name" value="PurL_1"/>
    <property type="match status" value="1"/>
</dbReference>
<dbReference type="GO" id="GO:0046872">
    <property type="term" value="F:metal ion binding"/>
    <property type="evidence" value="ECO:0007669"/>
    <property type="project" value="UniProtKB-KW"/>
</dbReference>
<evidence type="ECO:0000256" key="19">
    <source>
        <dbReference type="ARBA" id="ARBA00032632"/>
    </source>
</evidence>
<dbReference type="EMBL" id="JAWQEG010003752">
    <property type="protein sequence ID" value="KAK3864634.1"/>
    <property type="molecule type" value="Genomic_DNA"/>
</dbReference>
<keyword evidence="9" id="KW-0812">Transmembrane</keyword>
<evidence type="ECO:0000256" key="13">
    <source>
        <dbReference type="ARBA" id="ARBA00022840"/>
    </source>
</evidence>